<dbReference type="GO" id="GO:1990592">
    <property type="term" value="P:protein K69-linked ufmylation"/>
    <property type="evidence" value="ECO:0007669"/>
    <property type="project" value="TreeGrafter"/>
</dbReference>
<dbReference type="GO" id="GO:0005634">
    <property type="term" value="C:nucleus"/>
    <property type="evidence" value="ECO:0007669"/>
    <property type="project" value="TreeGrafter"/>
</dbReference>
<organism evidence="5 6">
    <name type="scientific">Rhododendron griersonianum</name>
    <dbReference type="NCBI Taxonomy" id="479676"/>
    <lineage>
        <taxon>Eukaryota</taxon>
        <taxon>Viridiplantae</taxon>
        <taxon>Streptophyta</taxon>
        <taxon>Embryophyta</taxon>
        <taxon>Tracheophyta</taxon>
        <taxon>Spermatophyta</taxon>
        <taxon>Magnoliopsida</taxon>
        <taxon>eudicotyledons</taxon>
        <taxon>Gunneridae</taxon>
        <taxon>Pentapetalae</taxon>
        <taxon>asterids</taxon>
        <taxon>Ericales</taxon>
        <taxon>Ericaceae</taxon>
        <taxon>Ericoideae</taxon>
        <taxon>Rhodoreae</taxon>
        <taxon>Rhododendron</taxon>
    </lineage>
</organism>
<dbReference type="Gene3D" id="3.10.20.90">
    <property type="entry name" value="Phosphatidylinositol 3-kinase Catalytic Subunit, Chain A, domain 1"/>
    <property type="match status" value="1"/>
</dbReference>
<dbReference type="AlphaFoldDB" id="A0AAV6JWJ9"/>
<evidence type="ECO:0000313" key="5">
    <source>
        <dbReference type="EMBL" id="KAG5544536.1"/>
    </source>
</evidence>
<comment type="caution">
    <text evidence="5">The sequence shown here is derived from an EMBL/GenBank/DDBJ whole genome shotgun (WGS) entry which is preliminary data.</text>
</comment>
<comment type="similarity">
    <text evidence="1">Belongs to the UFM1 family.</text>
</comment>
<evidence type="ECO:0000256" key="1">
    <source>
        <dbReference type="ARBA" id="ARBA00010230"/>
    </source>
</evidence>
<dbReference type="GO" id="GO:0005737">
    <property type="term" value="C:cytoplasm"/>
    <property type="evidence" value="ECO:0007669"/>
    <property type="project" value="TreeGrafter"/>
</dbReference>
<sequence>MELDGRGEWTRRLAGPRTLEEKMTSAGAGKVSFKVTLTSDPKLPFKVFSVPEAAPFTAVLKFAAEEFKFLYERLGCNAISLNMRRFSNFISDLELVDLPLSGSSFTWFGNQEDRYGFADRVGNWWNRYSVSGKPSFVLAKKLKLLKKDLRKWNLEVFGLLSNQKAKVLDVICRLDLEEQARALRVGEKALRNNAKEEYGKIAKYEEISLRQKSRNLWLKEGERNTRFFHRMANCNRRNNFIGKIRIGDRILDKDEEVRDGIAGFYADLFKEKGGYRPRVDDLEFDTISREEAFLLEKPFDETEVLHALRSLNGGKAPGPDGNEAKKVEILCRRGENLF</sequence>
<dbReference type="InterPro" id="IPR005375">
    <property type="entry name" value="UFM1"/>
</dbReference>
<keyword evidence="4" id="KW-0833">Ubl conjugation pathway</keyword>
<evidence type="ECO:0000256" key="2">
    <source>
        <dbReference type="ARBA" id="ARBA00015319"/>
    </source>
</evidence>
<accession>A0AAV6JWJ9</accession>
<evidence type="ECO:0000256" key="3">
    <source>
        <dbReference type="ARBA" id="ARBA00022499"/>
    </source>
</evidence>
<proteinExistence type="inferred from homology"/>
<name>A0AAV6JWJ9_9ERIC</name>
<dbReference type="SUPFAM" id="SSF54236">
    <property type="entry name" value="Ubiquitin-like"/>
    <property type="match status" value="1"/>
</dbReference>
<dbReference type="PANTHER" id="PTHR15825">
    <property type="entry name" value="UBIQUITIN-FOLD MODIFIER 1"/>
    <property type="match status" value="1"/>
</dbReference>
<keyword evidence="3" id="KW-1017">Isopeptide bond</keyword>
<gene>
    <name evidence="5" type="ORF">RHGRI_017085</name>
</gene>
<dbReference type="PANTHER" id="PTHR15825:SF0">
    <property type="entry name" value="UBIQUITIN-FOLD MODIFIER 1"/>
    <property type="match status" value="1"/>
</dbReference>
<keyword evidence="6" id="KW-1185">Reference proteome</keyword>
<evidence type="ECO:0000313" key="6">
    <source>
        <dbReference type="Proteomes" id="UP000823749"/>
    </source>
</evidence>
<protein>
    <recommendedName>
        <fullName evidence="2">Ubiquitin-fold modifier 1</fullName>
    </recommendedName>
</protein>
<dbReference type="InterPro" id="IPR029071">
    <property type="entry name" value="Ubiquitin-like_domsf"/>
</dbReference>
<dbReference type="Proteomes" id="UP000823749">
    <property type="component" value="Chromosome 6"/>
</dbReference>
<dbReference type="Pfam" id="PF03671">
    <property type="entry name" value="Ufm1"/>
    <property type="match status" value="1"/>
</dbReference>
<reference evidence="5 6" key="1">
    <citation type="submission" date="2020-08" db="EMBL/GenBank/DDBJ databases">
        <title>Plant Genome Project.</title>
        <authorList>
            <person name="Zhang R.-G."/>
        </authorList>
    </citation>
    <scope>NUCLEOTIDE SEQUENCE [LARGE SCALE GENOMIC DNA]</scope>
    <source>
        <strain evidence="5">WSP0</strain>
        <tissue evidence="5">Leaf</tissue>
    </source>
</reference>
<dbReference type="EMBL" id="JACTNZ010000006">
    <property type="protein sequence ID" value="KAG5544536.1"/>
    <property type="molecule type" value="Genomic_DNA"/>
</dbReference>
<evidence type="ECO:0000256" key="4">
    <source>
        <dbReference type="ARBA" id="ARBA00022786"/>
    </source>
</evidence>